<name>A0A9D1NDI7_9FIRM</name>
<sequence>MNLLKKIVKSPIAIAFMLILALSSILTACGDPYKDLKIVLPDSVAESGLVLELDENNTASTSFTVSLEGAPSSVSRELMVSTSSDRVLATIEYLRGDSSELTLNVTGIVNNVQVTITSEGQKSASFYVSSVKRVTGLQQSQDLSSAYAVVGTPVTLTSNLVTFEPADTTERDVDFILPDGTIGASLENNVLLVSEDYASPNNTIEVIAVSRNNSQVTTRVELQIIEPVTYESTYFYSNSNPMEEIELGSNREITIANNLPSRNSLLINVTLSSKDFEVSYKFKYANVAEVVSSTVAGNTYSFTIRTKGEVGSDELTFEIKHKEFDYSVTTEKLIISAYDTVSQIRTYREGELVETAEGIVTNFDVYDFYANVRGLELSFVIGPTTVPADDRGLTIELRNGASENFIFYNGSGNVITPTQNEDNLDIISIVSGTTIYVVAKENVTAAGQITVVSDANPDVSVTFTLTPMVGAKAVAFGNAVQEEDGTYSYYLTSNQAMTKNIEFLVYPTNINLGEVQVIASGNAFEVVSSTPRYEGTTTITVNDEQITYNKYSIEIVSKAGFEEIGEIRIRLSNGQLLRAKVEVFEALEDAVISVPSPQQTSSIGNVLETTVSGQDIFVASIKRGETVGLNVNTNTNVSISYDFYGETILGDADPYADAYQNLFLDTIPTDGFVTTSGILNALYLNNYNQLIVSNEGKVLVRASVTGYQLDEATGEKVEKIITRYFVIESYIPITSMLLSSSSRTLYSEDSVGSANIDSTKTTFNLVFNNGNTNNQPTYNKLTWNIGYLPTEDITEDVTDKNVTITYRSDSTTDTRTVYTVTFSSGLTSVEISAKATYQLVAGGIGIASVITDTLLVTAREFGQTINRSFLLTIRRANKVENIILENVTEENGIYLEIDRGLEGTGANPDQIFDINAYADTSNNPLNTNLIYEFFPNDGTEANLITVNRTTGLVTLSGNQTKGGSGYIRIAPEDSFIDGRYIAGDEDVAKYIPITIADGRSRETSYRVDNVNNLRQWIQNYPELYYTLTIDITDQPLTTPLDTLDGNTVEFNGGLFGRLEGEDTCRTIILNGTSLFTNLGANAVIEDFTLQGEATFGFVAQENNGTIRNVTVDTWQEGAEYKPSTVTNSAEEAYTGGLVAVNNGTISNVKFYGSISNLNASAYVGGIAGHNTGTIEYAEVEFYRYSVDTKSTYQADDKSGTIGGLVGYMSSGALNFSYAYSYVKITADDDNIVLNGAKVGILVGELAGGNVNACFGRANTANFVGVNESTSISRIENAYMYAYAGENEQASEVYTYRIIASYREIAEPSTYPDMGGVYNGISFGSDKLWNFAGGINGGYPYFNAIMQDDELDNISEFSIYNTDLTLTDGNGNVIFFYYEPNNMTLTDTENAVLAGWNTLNYRSLFGVENTSSIRITVGDAPIYAGADYLRVQDVNYATFTFSVFSKYDYSLRREFSAVIMYKILDFKLTYAGTEITDSNTDISIKYGNSDNVSTSITTSRVAVNRAINLVQNDMNIVSNAKTGTTTYDDLIVGNEIGVHTIQTAEIAEFTTDEINVTLTLNINEVIDQIFKDIITTNFTKSFNVQLYNGADSIIADSEELTIEPIDSHAQSIEVTIYTDDASGEFDLAASILNDEQLSEEGYSEYHSVTIITEYTVDANGQLVTGQTSESTNYPGISVINIYKDGNDEIIYKEFSNGYAVVRIYRPTIDNYPDDNSDYYKHTYMVTFGLVDDNAVRNKDYNGQAFNFSLFAESTGISTNFNLIVETQKLSYINTTHYTLNYAIWKGETDNQRLHYTYSSIPQSLLAPGNEGLLNVELYPAYSNYSYIEVTSRTVVGSSYQVRLGLMRRLDGTNEFVRETTGYESFTGGIRIFNPNLDSDIGSLYLRTFIPSDVDADTVYELTVTAYSEDGTALKTDTYRLSVQYVAAPELSVNGGKQAIIARGGSGEVEIVVNQDQTIDSLSIDNVAVGTVSYDPLTYTIDESTGLKTYTTTIYFSTDLVPGNAQGENGDNFIIITATTSRTINGTVETAHDVVYVAVADFVINPDGTQLNTDAYNKDVLTVYVGTTQKLEFDFDVDFFLTNDSLASFQTYNYFNSNPINLDPKYDQRRSYIVNGFYDSMPYDFDYDSSNSVIVANFIDNLYYADTYNPDRIELSKVFNRQSGQVAANGYCVFTYDGSNLYVRGLQATTGSVNMLLRIPIQIPNGTDEPTKTYLEYYFTINVVLETNEDKPVIIDTAEKFINMVNSAEPLDYILTEDIYLLDYTPISTTNIRSFDGNNKTIHILSFNTPSDQTSVNLALFNEVLEGTTLKNIRVNVYYGGAVTLNMTGVTSVNVAGFAISNSGIITNCEVVSYSYVGAERPNPQTPGLTVNYNYSNIDVSSIQSRVAGFVITNAGSITNSRVGGTSLEIANGTAITPTAFNIIGQGDVAGFVYENSGIIASSFFMNGTITNQTSSGSDTATAGFAITNTGEIRLSYARGIYANDSEIHATGGGIETASVGAGFIYENSGIIEDSYSNIMLTTIGDKESGRLSAGFVYINNSSAVVRRSYSASRIENSNSTQMNFLGVDVNLDLQNYGLVENSYYYNSDTSLDDEYSSSDMESLYNTTVNRVLDPDVRDSFYGFAFSNSSVEGYTQDGVWYMTTRGPELVSANNIAVSSRILNVEETNEQGEIVDYSFTYADGYRYGSSKNPIIIRDETEFNQVFGGDTANVSSSVAFYYDLASNVAFGNYRIVDNIDLSNLLSDETGLTLRSTEMTLTPTFNNQNEINGLGLLDGNSFTISGIELVSTLGGSNTSYGLFKELQNGAVVMNLNLEIEGVNATGVSYVGALAGTVQDSRIINVSVASANSSEAAVIYGYNITGGVVGRVIGDSYLSNVSAENLTVIAGNEATNLTSQFYNRVIRSNVSYAGGVAGLIDIYTNINSYSFSNALSEPNVVALKATGIMSVYGATVGGVVGYLGPQTMLQDALFEVSGNDNNQKLIAYKFAAGGVVGENYGYIFMVRAEHDSDTQLDIENNYATYYNDPTSEDVNRGNLTLFEFADSTSYKPQYIGGIVGEFVTGKLEKSYSKINVRSSMASYAGGIIGGIPAKDNSSLGGLRDYGAGQTLSLSFTELYATGDVFASVGAGGIFGYIADGVWNAIALEKINAINYWSVPTEQGTEPGQYSVVENNNYINNAYDIYYMPEGSSSLNITLNQTLYDVNAIESFTTSDNTRYYLNKSTSSAVTGNYIINADVQKVSELKNSSNADYVNEMNKIFRNAGWDQEYWDTETDDSVPHIFPHLTFRIEPSVIYIREASDLELLNQYKNKTFIIIGNADSGIVPVGDWLATTKQGFTVEGFSGVLRGRDTSGNYGLDFRVNNSTNTITAPLFTSTFTGAQFSNFVIQNVGQGDSTSTDYREDITSAFVVSATGTTFEGITLENCSISPVMPDGLENEDSSEVAYYVGMLTANAIRCSFSNITFSGENNINFEVNTNTGENNNIHVYVGMMAGNIGSSSKKSTTVVSGIKFENSNININFNSTDSNILNKNIELNVGHIAGASGAIDFDLSTFEEVNDNIYNLTTQITNSQIVEGKNAYNLIDTLNAGAFFGTSTGVVDSNILQRDKLQNNMIVNFALYGNKGQGNKENAPITASYGNVGGLYGRITGGSKSQFIVEKASEDPFHLYINNDIKLNIVRDGTNSEQATAFYYGGAVGRVDHDLNINNIETGGTTTIQSSNISYVGGMVGYVGGRFTASELISGNSVDFTQTNSTAIDNIFGGIVAQINYVSNVEGVQQPLSSITSSINESVFTINSQRVYYGGFVGVFPKPAANVTSSSAPIININNSVAGGGVIVENSASLAVVGGLIGSMMGVAGKSSSSVVINGTLSVYSNIDSNLVYSDLQFKAEPTGNVFMGGILGIGGQGVTISNNYSLSSIIYPFARGDNSNIGVIVGAVNGSSSGEANNYYSNQLSLMVASTNESGSNVKMQNTVYNTIVDAVTTANNTLSSLITQTHYGSKLNPFLISGSEIRINNSENSIVASYSYDSEEKKYKWIIETKLPEVTNYLGSNDQDPFASAMPERKYFKLNSTNGSVIQNLNNLTLSNAAIFGDGASVNINTTGGAAGTEYITNTFISSLDEDSFVTGIKVYVDTRSNQDSDASHYLEEDVKDENGQETGKHLATAYYGGLVGINKGIVYACNAVNSSTRSNDELIEQTMGISGGISINNIPEKITYGDYEYEVNTLVVGGLVAINEATGYISDSFSMVDIVTDESGITNLYLGGLVGRNYGQIDSCYSTGYVQSNSNYTLDSSDNSHNVYSFSYDETGASVKNSYTIAKAKNSNYTFGLGVFGSGADSSNYYDITATERESTSGTATKISDVDYMATYTVNQNGTQVTMQTKILLDINDKGVNKAPFSTVKFAQDPTINYGYPYFGGTGLVTNDTSADYMAINTGDGTANNPFEIPSAGKWQQLTNAGNNPAYVTTGTTQYHMYSWNSYYELIYDIDFANTEITSIKPIGSQEAVLFGDVNNYFSGVFDGNNKTISNATIRNASNSNEIGLGLFGYTGNRTTTFNTVYIQNVILKNSKVSTFDSSDNVDTATSSGGIVGIARNTTIINCHVVNSDIEGFTNAGGILGLAQAGDVLIQQSSSQNSTIRSIGNRNYTNGSETDYVDVTAGGILGLVNDKFEESIYATITESFNTSSVIAGEEVANDTGFANSAMADSAYAGGIVGAGYIFRATFDEEEAEGIIDEENIESLITISNCYNTGSVRANANIPKPFNDIYRYYFYQKDENGEDVKDEYGNPILMQNADDWIEVTKLYLLHTKYENSAFEGDHNYTAAIYSLNIHMLMRQAYSSGISNNSDITACYNTGEVSTNEDDITDVIYHEAENISEGNNSRIDITLNSTTTPTGEALEKTYDKVSYTLKSDNLIGHIPDDDILRRDFKDAIRNGDAYAKGADAERHATAQIITGYASLATHIVAKKIVAKTTTRLLVKGATKVGIKIASKLAVRAVPVVGWAAGFVVDVVMWGFEDSPRSATYLLSPISEEEAVEKNEDGSLTDNMKSGVVKLYSGNNRLIGYYSFANPDNIKHSDIITAMSEDPRNVHNVLRYTGSFVSPIGYNAATLNCFSIVDSCSLNGNNYTDADNEEALWIKDSVNDGANTDYNKSLDELRDKEETYESTTINYTHIETDPEDSNYYIFRLDIDEITISDVLGDDEVWVPVSYRGENYVYKQERYDVTTRPEKHDLYILQIGDEQRMVSAENSLLYNLSISDDTTSGSILDKNHSFYRIWYKNSADFETPDDNTIRITNPYVVLFNDEQGYISLPLTEEGEYIEFSSSIYRSMSVNDFTNTGIEGFAGAIERGNIINNEYDYTFEDTKDYEKVTSTKFNDISIGQYYITDGRTLYIGEITNEIAFVDENDDNIWKYTIDVTDTNGEVIILDPYYQYIEENSEKYIESTGNPIFEGDYANAYYVYRSYSYTQTIDDETQTVINYVYGYMRERRISKDFISDSEVERIDKAIINDPNHSGSMVATLYNVDGETSPWTIDPDGVINDGLPYLKFVPMLVEQDVAYYGVVDNNYMAFSRPKENTGTSQEFSKEDFDSYNSRLTINNEYQRDENGNVYLGQIANEGADPTYFVYCETIYYDKAGNEVSANDNYTRVKFTYWTSWDDFYSKKLDGLKYYFVKNKDNAHGKLCSKEFMYF</sequence>
<evidence type="ECO:0000313" key="1">
    <source>
        <dbReference type="EMBL" id="HIV01124.1"/>
    </source>
</evidence>
<dbReference type="EMBL" id="DVOJ01000004">
    <property type="protein sequence ID" value="HIV01124.1"/>
    <property type="molecule type" value="Genomic_DNA"/>
</dbReference>
<protein>
    <submittedName>
        <fullName evidence="1">Uncharacterized protein</fullName>
    </submittedName>
</protein>
<accession>A0A9D1NDI7</accession>
<reference evidence="1" key="2">
    <citation type="journal article" date="2021" name="PeerJ">
        <title>Extensive microbial diversity within the chicken gut microbiome revealed by metagenomics and culture.</title>
        <authorList>
            <person name="Gilroy R."/>
            <person name="Ravi A."/>
            <person name="Getino M."/>
            <person name="Pursley I."/>
            <person name="Horton D.L."/>
            <person name="Alikhan N.F."/>
            <person name="Baker D."/>
            <person name="Gharbi K."/>
            <person name="Hall N."/>
            <person name="Watson M."/>
            <person name="Adriaenssens E.M."/>
            <person name="Foster-Nyarko E."/>
            <person name="Jarju S."/>
            <person name="Secka A."/>
            <person name="Antonio M."/>
            <person name="Oren A."/>
            <person name="Chaudhuri R.R."/>
            <person name="La Ragione R."/>
            <person name="Hildebrand F."/>
            <person name="Pallen M.J."/>
        </authorList>
    </citation>
    <scope>NUCLEOTIDE SEQUENCE</scope>
    <source>
        <strain evidence="1">CHK186-9395</strain>
    </source>
</reference>
<dbReference type="PROSITE" id="PS51257">
    <property type="entry name" value="PROKAR_LIPOPROTEIN"/>
    <property type="match status" value="1"/>
</dbReference>
<organism evidence="1 2">
    <name type="scientific">Candidatus Caccopulliclostridium gallistercoris</name>
    <dbReference type="NCBI Taxonomy" id="2840719"/>
    <lineage>
        <taxon>Bacteria</taxon>
        <taxon>Bacillati</taxon>
        <taxon>Bacillota</taxon>
        <taxon>Clostridia</taxon>
        <taxon>Candidatus Caccopulliclostridium</taxon>
    </lineage>
</organism>
<gene>
    <name evidence="1" type="ORF">IAA62_01010</name>
</gene>
<dbReference type="Proteomes" id="UP000886861">
    <property type="component" value="Unassembled WGS sequence"/>
</dbReference>
<comment type="caution">
    <text evidence="1">The sequence shown here is derived from an EMBL/GenBank/DDBJ whole genome shotgun (WGS) entry which is preliminary data.</text>
</comment>
<proteinExistence type="predicted"/>
<evidence type="ECO:0000313" key="2">
    <source>
        <dbReference type="Proteomes" id="UP000886861"/>
    </source>
</evidence>
<dbReference type="Gene3D" id="2.160.20.110">
    <property type="match status" value="6"/>
</dbReference>
<reference evidence="1" key="1">
    <citation type="submission" date="2020-10" db="EMBL/GenBank/DDBJ databases">
        <authorList>
            <person name="Gilroy R."/>
        </authorList>
    </citation>
    <scope>NUCLEOTIDE SEQUENCE</scope>
    <source>
        <strain evidence="1">CHK186-9395</strain>
    </source>
</reference>